<sequence>MLVAWRLTILSPALFVPFLPGVDARSKQPAGLVDLGYHPTCANTGTGFETVLLPADLDCSLPDGQQDSAGSRQWGLAWIQGHISVGVKELRRVDVFEVRMQRRIIWWTHFRPLPQGGRHSALQEWPHPYSPEWHALVSSLSSSTSLSYAACHSLPPSSQHNDFDLLNPFAWDQAAANYLDLDPASTAATDLSSLPTPELDQQHNDNVPTPHFDTSTPFLDCFPSTSFPVPLSYSTDTSLSNTPSTSTVQSPPDEAPNNNSNGAAALVPGLKLPPQRPSNKPGRKPAAASSLTRTTDGRITKKRITTTTTTTPSGRASLLFPAGDELDDDPDDVVLRRQRNNLAAKRYRQKKLDRIEELEKEVERVKQERDELKIRVARQEAEVAALREMLQLQKGGGSGTGSKD</sequence>
<dbReference type="PANTHER" id="PTHR23334">
    <property type="entry name" value="CCAAT/ENHANCER BINDING PROTEIN"/>
    <property type="match status" value="1"/>
</dbReference>
<protein>
    <recommendedName>
        <fullName evidence="4">BZIP domain-containing protein</fullName>
    </recommendedName>
</protein>
<dbReference type="Gene3D" id="1.20.5.170">
    <property type="match status" value="1"/>
</dbReference>
<dbReference type="InterPro" id="IPR046347">
    <property type="entry name" value="bZIP_sf"/>
</dbReference>
<dbReference type="SMART" id="SM00338">
    <property type="entry name" value="BRLZ"/>
    <property type="match status" value="1"/>
</dbReference>
<dbReference type="GO" id="GO:0000981">
    <property type="term" value="F:DNA-binding transcription factor activity, RNA polymerase II-specific"/>
    <property type="evidence" value="ECO:0007669"/>
    <property type="project" value="TreeGrafter"/>
</dbReference>
<dbReference type="Pfam" id="PF07716">
    <property type="entry name" value="bZIP_2"/>
    <property type="match status" value="1"/>
</dbReference>
<evidence type="ECO:0000259" key="4">
    <source>
        <dbReference type="PROSITE" id="PS50217"/>
    </source>
</evidence>
<organism evidence="5 6">
    <name type="scientific">Chaetomium strumarium</name>
    <dbReference type="NCBI Taxonomy" id="1170767"/>
    <lineage>
        <taxon>Eukaryota</taxon>
        <taxon>Fungi</taxon>
        <taxon>Dikarya</taxon>
        <taxon>Ascomycota</taxon>
        <taxon>Pezizomycotina</taxon>
        <taxon>Sordariomycetes</taxon>
        <taxon>Sordariomycetidae</taxon>
        <taxon>Sordariales</taxon>
        <taxon>Chaetomiaceae</taxon>
        <taxon>Chaetomium</taxon>
    </lineage>
</organism>
<keyword evidence="6" id="KW-1185">Reference proteome</keyword>
<dbReference type="PANTHER" id="PTHR23334:SF20">
    <property type="entry name" value="BASIC LEUCINE ZIPPER 24"/>
    <property type="match status" value="1"/>
</dbReference>
<proteinExistence type="predicted"/>
<feature type="region of interest" description="Disordered" evidence="2">
    <location>
        <begin position="189"/>
        <end position="212"/>
    </location>
</feature>
<comment type="caution">
    <text evidence="5">The sequence shown here is derived from an EMBL/GenBank/DDBJ whole genome shotgun (WGS) entry which is preliminary data.</text>
</comment>
<feature type="chain" id="PRO_5042480038" description="BZIP domain-containing protein" evidence="3">
    <location>
        <begin position="25"/>
        <end position="404"/>
    </location>
</feature>
<evidence type="ECO:0000256" key="1">
    <source>
        <dbReference type="SAM" id="Coils"/>
    </source>
</evidence>
<name>A0AAJ0H4I7_9PEZI</name>
<dbReference type="SUPFAM" id="SSF57959">
    <property type="entry name" value="Leucine zipper domain"/>
    <property type="match status" value="1"/>
</dbReference>
<dbReference type="AlphaFoldDB" id="A0AAJ0H4I7"/>
<feature type="signal peptide" evidence="3">
    <location>
        <begin position="1"/>
        <end position="24"/>
    </location>
</feature>
<feature type="coiled-coil region" evidence="1">
    <location>
        <begin position="341"/>
        <end position="389"/>
    </location>
</feature>
<dbReference type="CDD" id="cd14686">
    <property type="entry name" value="bZIP"/>
    <property type="match status" value="1"/>
</dbReference>
<reference evidence="5" key="2">
    <citation type="submission" date="2023-06" db="EMBL/GenBank/DDBJ databases">
        <authorList>
            <consortium name="Lawrence Berkeley National Laboratory"/>
            <person name="Mondo S.J."/>
            <person name="Hensen N."/>
            <person name="Bonometti L."/>
            <person name="Westerberg I."/>
            <person name="Brannstrom I.O."/>
            <person name="Guillou S."/>
            <person name="Cros-Aarteil S."/>
            <person name="Calhoun S."/>
            <person name="Haridas S."/>
            <person name="Kuo A."/>
            <person name="Pangilinan J."/>
            <person name="Riley R."/>
            <person name="Labutti K."/>
            <person name="Andreopoulos B."/>
            <person name="Lipzen A."/>
            <person name="Chen C."/>
            <person name="Yanf M."/>
            <person name="Daum C."/>
            <person name="Ng V."/>
            <person name="Clum A."/>
            <person name="Steindorff A."/>
            <person name="Ohm R."/>
            <person name="Martin F."/>
            <person name="Silar P."/>
            <person name="Natvig D."/>
            <person name="Lalanne C."/>
            <person name="Gautier V."/>
            <person name="Ament-Velasquez S.L."/>
            <person name="Kruys A."/>
            <person name="Hutchinson M.I."/>
            <person name="Powell A.J."/>
            <person name="Barry K."/>
            <person name="Miller A.N."/>
            <person name="Grigoriev I.V."/>
            <person name="Debuchy R."/>
            <person name="Gladieux P."/>
            <person name="Thoren M.H."/>
            <person name="Johannesson H."/>
        </authorList>
    </citation>
    <scope>NUCLEOTIDE SEQUENCE</scope>
    <source>
        <strain evidence="5">CBS 333.67</strain>
    </source>
</reference>
<dbReference type="PROSITE" id="PS50217">
    <property type="entry name" value="BZIP"/>
    <property type="match status" value="1"/>
</dbReference>
<feature type="compositionally biased region" description="Polar residues" evidence="2">
    <location>
        <begin position="234"/>
        <end position="262"/>
    </location>
</feature>
<gene>
    <name evidence="5" type="ORF">B0T15DRAFT_508218</name>
</gene>
<keyword evidence="3" id="KW-0732">Signal</keyword>
<feature type="domain" description="BZIP" evidence="4">
    <location>
        <begin position="336"/>
        <end position="393"/>
    </location>
</feature>
<dbReference type="EMBL" id="JAUDZG010000001">
    <property type="protein sequence ID" value="KAK3311679.1"/>
    <property type="molecule type" value="Genomic_DNA"/>
</dbReference>
<feature type="region of interest" description="Disordered" evidence="2">
    <location>
        <begin position="234"/>
        <end position="303"/>
    </location>
</feature>
<keyword evidence="1" id="KW-0175">Coiled coil</keyword>
<dbReference type="PROSITE" id="PS00036">
    <property type="entry name" value="BZIP_BASIC"/>
    <property type="match status" value="1"/>
</dbReference>
<dbReference type="Proteomes" id="UP001273166">
    <property type="component" value="Unassembled WGS sequence"/>
</dbReference>
<dbReference type="InterPro" id="IPR031106">
    <property type="entry name" value="C/EBP"/>
</dbReference>
<dbReference type="GO" id="GO:0000978">
    <property type="term" value="F:RNA polymerase II cis-regulatory region sequence-specific DNA binding"/>
    <property type="evidence" value="ECO:0007669"/>
    <property type="project" value="TreeGrafter"/>
</dbReference>
<evidence type="ECO:0000313" key="6">
    <source>
        <dbReference type="Proteomes" id="UP001273166"/>
    </source>
</evidence>
<evidence type="ECO:0000313" key="5">
    <source>
        <dbReference type="EMBL" id="KAK3311679.1"/>
    </source>
</evidence>
<dbReference type="GeneID" id="87886533"/>
<dbReference type="RefSeq" id="XP_062727459.1">
    <property type="nucleotide sequence ID" value="XM_062867704.1"/>
</dbReference>
<evidence type="ECO:0000256" key="2">
    <source>
        <dbReference type="SAM" id="MobiDB-lite"/>
    </source>
</evidence>
<reference evidence="5" key="1">
    <citation type="journal article" date="2023" name="Mol. Phylogenet. Evol.">
        <title>Genome-scale phylogeny and comparative genomics of the fungal order Sordariales.</title>
        <authorList>
            <person name="Hensen N."/>
            <person name="Bonometti L."/>
            <person name="Westerberg I."/>
            <person name="Brannstrom I.O."/>
            <person name="Guillou S."/>
            <person name="Cros-Aarteil S."/>
            <person name="Calhoun S."/>
            <person name="Haridas S."/>
            <person name="Kuo A."/>
            <person name="Mondo S."/>
            <person name="Pangilinan J."/>
            <person name="Riley R."/>
            <person name="LaButti K."/>
            <person name="Andreopoulos B."/>
            <person name="Lipzen A."/>
            <person name="Chen C."/>
            <person name="Yan M."/>
            <person name="Daum C."/>
            <person name="Ng V."/>
            <person name="Clum A."/>
            <person name="Steindorff A."/>
            <person name="Ohm R.A."/>
            <person name="Martin F."/>
            <person name="Silar P."/>
            <person name="Natvig D.O."/>
            <person name="Lalanne C."/>
            <person name="Gautier V."/>
            <person name="Ament-Velasquez S.L."/>
            <person name="Kruys A."/>
            <person name="Hutchinson M.I."/>
            <person name="Powell A.J."/>
            <person name="Barry K."/>
            <person name="Miller A.N."/>
            <person name="Grigoriev I.V."/>
            <person name="Debuchy R."/>
            <person name="Gladieux P."/>
            <person name="Hiltunen Thoren M."/>
            <person name="Johannesson H."/>
        </authorList>
    </citation>
    <scope>NUCLEOTIDE SEQUENCE</scope>
    <source>
        <strain evidence="5">CBS 333.67</strain>
    </source>
</reference>
<accession>A0AAJ0H4I7</accession>
<dbReference type="GO" id="GO:0006351">
    <property type="term" value="P:DNA-templated transcription"/>
    <property type="evidence" value="ECO:0007669"/>
    <property type="project" value="InterPro"/>
</dbReference>
<dbReference type="InterPro" id="IPR004827">
    <property type="entry name" value="bZIP"/>
</dbReference>
<evidence type="ECO:0000256" key="3">
    <source>
        <dbReference type="SAM" id="SignalP"/>
    </source>
</evidence>